<dbReference type="CDD" id="cd01838">
    <property type="entry name" value="Isoamyl_acetate_hydrolase_like"/>
    <property type="match status" value="1"/>
</dbReference>
<dbReference type="STRING" id="1202772.A0A1V9Y4T8"/>
<reference evidence="2 3" key="1">
    <citation type="journal article" date="2014" name="Genome Biol. Evol.">
        <title>The secreted proteins of Achlya hypogyna and Thraustotheca clavata identify the ancestral oomycete secretome and reveal gene acquisitions by horizontal gene transfer.</title>
        <authorList>
            <person name="Misner I."/>
            <person name="Blouin N."/>
            <person name="Leonard G."/>
            <person name="Richards T.A."/>
            <person name="Lane C.E."/>
        </authorList>
    </citation>
    <scope>NUCLEOTIDE SEQUENCE [LARGE SCALE GENOMIC DNA]</scope>
    <source>
        <strain evidence="2 3">ATCC 48635</strain>
    </source>
</reference>
<dbReference type="Gene3D" id="3.40.50.1110">
    <property type="entry name" value="SGNH hydrolase"/>
    <property type="match status" value="3"/>
</dbReference>
<dbReference type="PANTHER" id="PTHR14209">
    <property type="entry name" value="ISOAMYL ACETATE-HYDROLYZING ESTERASE 1"/>
    <property type="match status" value="1"/>
</dbReference>
<feature type="domain" description="SGNH hydrolase-type esterase" evidence="1">
    <location>
        <begin position="9"/>
        <end position="89"/>
    </location>
</feature>
<dbReference type="InterPro" id="IPR036514">
    <property type="entry name" value="SGNH_hydro_sf"/>
</dbReference>
<dbReference type="InterPro" id="IPR013830">
    <property type="entry name" value="SGNH_hydro"/>
</dbReference>
<organism evidence="2 3">
    <name type="scientific">Achlya hypogyna</name>
    <name type="common">Oomycete</name>
    <name type="synonym">Protoachlya hypogyna</name>
    <dbReference type="NCBI Taxonomy" id="1202772"/>
    <lineage>
        <taxon>Eukaryota</taxon>
        <taxon>Sar</taxon>
        <taxon>Stramenopiles</taxon>
        <taxon>Oomycota</taxon>
        <taxon>Saprolegniomycetes</taxon>
        <taxon>Saprolegniales</taxon>
        <taxon>Achlyaceae</taxon>
        <taxon>Achlya</taxon>
    </lineage>
</organism>
<name>A0A1V9Y4T8_ACHHY</name>
<gene>
    <name evidence="2" type="ORF">ACHHYP_17262</name>
</gene>
<keyword evidence="3" id="KW-1185">Reference proteome</keyword>
<dbReference type="EMBL" id="JNBR01002878">
    <property type="protein sequence ID" value="OQR80729.1"/>
    <property type="molecule type" value="Genomic_DNA"/>
</dbReference>
<dbReference type="InterPro" id="IPR045136">
    <property type="entry name" value="Iah1-like"/>
</dbReference>
<dbReference type="OrthoDB" id="671439at2759"/>
<feature type="domain" description="SGNH hydrolase-type esterase" evidence="1">
    <location>
        <begin position="173"/>
        <end position="345"/>
    </location>
</feature>
<comment type="caution">
    <text evidence="2">The sequence shown here is derived from an EMBL/GenBank/DDBJ whole genome shotgun (WGS) entry which is preliminary data.</text>
</comment>
<evidence type="ECO:0000259" key="1">
    <source>
        <dbReference type="Pfam" id="PF13472"/>
    </source>
</evidence>
<dbReference type="AlphaFoldDB" id="A0A1V9Y4T8"/>
<dbReference type="PANTHER" id="PTHR14209:SF19">
    <property type="entry name" value="ISOAMYL ACETATE-HYDROLYZING ESTERASE 1 HOMOLOG"/>
    <property type="match status" value="1"/>
</dbReference>
<evidence type="ECO:0000313" key="2">
    <source>
        <dbReference type="EMBL" id="OQR80729.1"/>
    </source>
</evidence>
<evidence type="ECO:0000313" key="3">
    <source>
        <dbReference type="Proteomes" id="UP000243579"/>
    </source>
</evidence>
<dbReference type="Pfam" id="PF13472">
    <property type="entry name" value="Lipase_GDSL_2"/>
    <property type="match status" value="2"/>
</dbReference>
<dbReference type="SUPFAM" id="SSF52266">
    <property type="entry name" value="SGNH hydrolase"/>
    <property type="match status" value="2"/>
</dbReference>
<sequence>MNTTPVFIFIGDSITELGSDVDKRGFVSILGQDYRRKADIINRGCGGWTTKTWLPKLELIVSEWKTKPPVLLTIFLGANDAALKPGRDQHQHVPLDEYASRSNVEAGKFADACLAVGAQVDVPVIDLWRATQDQPHLLSDGLHLTQEGNVAVHAAIAAAIRGMGLGAPLIVTLGDSITQNGANPDIMGYQVMLTQDYVRKADVVNRGCSGWTTRDWMPKLPLLTREWSHKPPALVTIFLGANDAALKPGPDQQQHVPLDEYVANLKQLVHTLPTAFPGCKILLLTPPPVDDARYPSRSNVEAGKYAAACVGVGAACNVPVVDFWTAMQGMPHLFVDGLHFNKAGNVAAHAMILGAIRKHFPDLAPEALPVEFER</sequence>
<dbReference type="Proteomes" id="UP000243579">
    <property type="component" value="Unassembled WGS sequence"/>
</dbReference>
<proteinExistence type="predicted"/>
<accession>A0A1V9Y4T8</accession>
<protein>
    <submittedName>
        <fullName evidence="2">Isoamyl acetate-hydrolyzing esterase</fullName>
    </submittedName>
</protein>